<evidence type="ECO:0000256" key="1">
    <source>
        <dbReference type="ARBA" id="ARBA00022801"/>
    </source>
</evidence>
<proteinExistence type="predicted"/>
<dbReference type="Proteomes" id="UP000008805">
    <property type="component" value="Chromosome"/>
</dbReference>
<dbReference type="CDD" id="cd00431">
    <property type="entry name" value="cysteine_hydrolases"/>
    <property type="match status" value="1"/>
</dbReference>
<evidence type="ECO:0000313" key="4">
    <source>
        <dbReference type="Proteomes" id="UP000008805"/>
    </source>
</evidence>
<name>D6E7T0_9ACTN</name>
<dbReference type="KEGG" id="gpa:GPA_10620"/>
<dbReference type="HOGENOM" id="CLU_068979_12_0_11"/>
<protein>
    <submittedName>
        <fullName evidence="3">Amidases related to nicotinamidase</fullName>
    </submittedName>
</protein>
<dbReference type="Pfam" id="PF00857">
    <property type="entry name" value="Isochorismatase"/>
    <property type="match status" value="1"/>
</dbReference>
<dbReference type="SUPFAM" id="SSF52499">
    <property type="entry name" value="Isochorismatase-like hydrolases"/>
    <property type="match status" value="1"/>
</dbReference>
<sequence>MKGRNRIMKRLLMVVDYQNDFVDGALGFPGAEKLEKPIADKIAAYREAGDEVAFTFDTHRRDYLDTQEGKNLPVAHCVEGTPGHDLYGQVADCLRDSDTVFCKPAFGSAAFFERCRQSQRAADAVGKLPFASIEIVGLVSNICIISNAVLAKTACPEVPVIVDAACTASFDPDLHEKALDVMEGLQIQVINR</sequence>
<dbReference type="GO" id="GO:0016787">
    <property type="term" value="F:hydrolase activity"/>
    <property type="evidence" value="ECO:0007669"/>
    <property type="project" value="UniProtKB-KW"/>
</dbReference>
<dbReference type="EMBL" id="FP929047">
    <property type="protein sequence ID" value="CBL03777.1"/>
    <property type="molecule type" value="Genomic_DNA"/>
</dbReference>
<reference evidence="3 4" key="1">
    <citation type="submission" date="2010-03" db="EMBL/GenBank/DDBJ databases">
        <title>The genome sequence of Gordonibacter pamelaeae 7-10-1-bT.</title>
        <authorList>
            <consortium name="metaHIT consortium -- http://www.metahit.eu/"/>
            <person name="Pajon A."/>
            <person name="Turner K."/>
            <person name="Parkhill J."/>
            <person name="Timmis K."/>
            <person name="Oxley A."/>
            <person name="Wurdemann D."/>
        </authorList>
    </citation>
    <scope>NUCLEOTIDE SEQUENCE [LARGE SCALE GENOMIC DNA]</scope>
    <source>
        <strain evidence="4">7-10-1-b</strain>
    </source>
</reference>
<dbReference type="Gene3D" id="3.40.50.850">
    <property type="entry name" value="Isochorismatase-like"/>
    <property type="match status" value="1"/>
</dbReference>
<organism evidence="3 4">
    <name type="scientific">Gordonibacter pamelaeae 7-10-1-b</name>
    <dbReference type="NCBI Taxonomy" id="657308"/>
    <lineage>
        <taxon>Bacteria</taxon>
        <taxon>Bacillati</taxon>
        <taxon>Actinomycetota</taxon>
        <taxon>Coriobacteriia</taxon>
        <taxon>Eggerthellales</taxon>
        <taxon>Eggerthellaceae</taxon>
        <taxon>Gordonibacter</taxon>
    </lineage>
</organism>
<dbReference type="InterPro" id="IPR000868">
    <property type="entry name" value="Isochorismatase-like_dom"/>
</dbReference>
<gene>
    <name evidence="3" type="ORF">GPA_10620</name>
</gene>
<evidence type="ECO:0000313" key="3">
    <source>
        <dbReference type="EMBL" id="CBL03777.1"/>
    </source>
</evidence>
<dbReference type="PATRIC" id="fig|657308.3.peg.647"/>
<reference evidence="3 4" key="2">
    <citation type="submission" date="2010-03" db="EMBL/GenBank/DDBJ databases">
        <authorList>
            <person name="Pajon A."/>
        </authorList>
    </citation>
    <scope>NUCLEOTIDE SEQUENCE [LARGE SCALE GENOMIC DNA]</scope>
    <source>
        <strain evidence="4">7-10-1-b</strain>
    </source>
</reference>
<keyword evidence="4" id="KW-1185">Reference proteome</keyword>
<dbReference type="AlphaFoldDB" id="D6E7T0"/>
<dbReference type="PANTHER" id="PTHR43540:SF10">
    <property type="entry name" value="ISOCHORISMATASE"/>
    <property type="match status" value="1"/>
</dbReference>
<dbReference type="InterPro" id="IPR036380">
    <property type="entry name" value="Isochorismatase-like_sf"/>
</dbReference>
<accession>D6E7T0</accession>
<keyword evidence="1" id="KW-0378">Hydrolase</keyword>
<feature type="domain" description="Isochorismatase-like" evidence="2">
    <location>
        <begin position="11"/>
        <end position="189"/>
    </location>
</feature>
<evidence type="ECO:0000259" key="2">
    <source>
        <dbReference type="Pfam" id="PF00857"/>
    </source>
</evidence>
<dbReference type="PANTHER" id="PTHR43540">
    <property type="entry name" value="PEROXYUREIDOACRYLATE/UREIDOACRYLATE AMIDOHYDROLASE-RELATED"/>
    <property type="match status" value="1"/>
</dbReference>
<dbReference type="InterPro" id="IPR050272">
    <property type="entry name" value="Isochorismatase-like_hydrls"/>
</dbReference>